<evidence type="ECO:0000313" key="1">
    <source>
        <dbReference type="EMBL" id="KAJ7715117.1"/>
    </source>
</evidence>
<evidence type="ECO:0000313" key="2">
    <source>
        <dbReference type="Proteomes" id="UP001215598"/>
    </source>
</evidence>
<name>A0AAD7MFP6_9AGAR</name>
<organism evidence="1 2">
    <name type="scientific">Mycena metata</name>
    <dbReference type="NCBI Taxonomy" id="1033252"/>
    <lineage>
        <taxon>Eukaryota</taxon>
        <taxon>Fungi</taxon>
        <taxon>Dikarya</taxon>
        <taxon>Basidiomycota</taxon>
        <taxon>Agaricomycotina</taxon>
        <taxon>Agaricomycetes</taxon>
        <taxon>Agaricomycetidae</taxon>
        <taxon>Agaricales</taxon>
        <taxon>Marasmiineae</taxon>
        <taxon>Mycenaceae</taxon>
        <taxon>Mycena</taxon>
    </lineage>
</organism>
<dbReference type="AlphaFoldDB" id="A0AAD7MFP6"/>
<accession>A0AAD7MFP6</accession>
<evidence type="ECO:0008006" key="3">
    <source>
        <dbReference type="Google" id="ProtNLM"/>
    </source>
</evidence>
<keyword evidence="2" id="KW-1185">Reference proteome</keyword>
<reference evidence="1" key="1">
    <citation type="submission" date="2023-03" db="EMBL/GenBank/DDBJ databases">
        <title>Massive genome expansion in bonnet fungi (Mycena s.s.) driven by repeated elements and novel gene families across ecological guilds.</title>
        <authorList>
            <consortium name="Lawrence Berkeley National Laboratory"/>
            <person name="Harder C.B."/>
            <person name="Miyauchi S."/>
            <person name="Viragh M."/>
            <person name="Kuo A."/>
            <person name="Thoen E."/>
            <person name="Andreopoulos B."/>
            <person name="Lu D."/>
            <person name="Skrede I."/>
            <person name="Drula E."/>
            <person name="Henrissat B."/>
            <person name="Morin E."/>
            <person name="Kohler A."/>
            <person name="Barry K."/>
            <person name="LaButti K."/>
            <person name="Morin E."/>
            <person name="Salamov A."/>
            <person name="Lipzen A."/>
            <person name="Mereny Z."/>
            <person name="Hegedus B."/>
            <person name="Baldrian P."/>
            <person name="Stursova M."/>
            <person name="Weitz H."/>
            <person name="Taylor A."/>
            <person name="Grigoriev I.V."/>
            <person name="Nagy L.G."/>
            <person name="Martin F."/>
            <person name="Kauserud H."/>
        </authorList>
    </citation>
    <scope>NUCLEOTIDE SEQUENCE</scope>
    <source>
        <strain evidence="1">CBHHK182m</strain>
    </source>
</reference>
<gene>
    <name evidence="1" type="ORF">B0H16DRAFT_1742206</name>
</gene>
<protein>
    <recommendedName>
        <fullName evidence="3">F-box domain-containing protein</fullName>
    </recommendedName>
</protein>
<dbReference type="EMBL" id="JARKIB010000314">
    <property type="protein sequence ID" value="KAJ7715117.1"/>
    <property type="molecule type" value="Genomic_DNA"/>
</dbReference>
<sequence>MASSLRVCAAAAGLLVESFLRSRAPRASRLLESRATVRDRLITDRFAGFCSRAGGSHPVHKTAALVRGGGIPDNGAAGSELSALGFGAIQSLANAGRPFDVALPAAFGAAFARAVALVVAEATLPALASHLFGPPRSSGGGRTSAAGSIAHLLVPRADQVLPVLQDGGLRVYDANGAAPWPRPALGRAGYTDPFLGRVCGKPVWIRQSATLGLPNEILFSIFSYAVGNYADADPARRIYYQRLFSIASACQHWNDYVGSCGGLWSTFRLTPHRLAASLSFWLSRIHRAPVDLRLSFDDMFALYHPRSTARAPRLGTRDSILRVSPAFSQCARLSIDADATYAFPLLMELLCVASGHLLVSLSITRVYFAFLEDRVPPIDPTPNLFFRSGVPRLRFLRLCNALVGWGNLEFYGRLEVFTVWAMRPPVNPTADQLYAILVVARFLVRLSMREVECDSLSPRVHPLFYLPSLVELDLHLSGTLGVPDVLARCRMPALRTLTLILDSEFDLRCILACSAMLERVVVLSLQVTGLSMPLVEHLDVSRSSAVAFSALHSPDGPYYTSNLCPRLSRLVVRNVPPSDMKDFLRRRAASGLVLHQLTMFQVVDFFESNETDLAWIAGTLGADAFHMDPEGGPSPSADWLLH</sequence>
<proteinExistence type="predicted"/>
<dbReference type="Proteomes" id="UP001215598">
    <property type="component" value="Unassembled WGS sequence"/>
</dbReference>
<comment type="caution">
    <text evidence="1">The sequence shown here is derived from an EMBL/GenBank/DDBJ whole genome shotgun (WGS) entry which is preliminary data.</text>
</comment>